<dbReference type="InterPro" id="IPR010989">
    <property type="entry name" value="SNARE"/>
</dbReference>
<evidence type="ECO:0000256" key="8">
    <source>
        <dbReference type="SAM" id="Phobius"/>
    </source>
</evidence>
<protein>
    <submittedName>
        <fullName evidence="10">Syntaxin-5</fullName>
    </submittedName>
</protein>
<name>A0AAV7YP93_9EUKA</name>
<dbReference type="Proteomes" id="UP001146793">
    <property type="component" value="Unassembled WGS sequence"/>
</dbReference>
<evidence type="ECO:0000256" key="1">
    <source>
        <dbReference type="ARBA" id="ARBA00004211"/>
    </source>
</evidence>
<dbReference type="GO" id="GO:0048278">
    <property type="term" value="P:vesicle docking"/>
    <property type="evidence" value="ECO:0007669"/>
    <property type="project" value="TreeGrafter"/>
</dbReference>
<dbReference type="PROSITE" id="PS50192">
    <property type="entry name" value="T_SNARE"/>
    <property type="match status" value="1"/>
</dbReference>
<evidence type="ECO:0000256" key="5">
    <source>
        <dbReference type="ARBA" id="ARBA00022989"/>
    </source>
</evidence>
<dbReference type="InterPro" id="IPR000727">
    <property type="entry name" value="T_SNARE_dom"/>
</dbReference>
<evidence type="ECO:0000313" key="11">
    <source>
        <dbReference type="Proteomes" id="UP001146793"/>
    </source>
</evidence>
<gene>
    <name evidence="10" type="ORF">M0812_02987</name>
</gene>
<dbReference type="GO" id="GO:0006906">
    <property type="term" value="P:vesicle fusion"/>
    <property type="evidence" value="ECO:0007669"/>
    <property type="project" value="TreeGrafter"/>
</dbReference>
<dbReference type="EMBL" id="JANTQA010000048">
    <property type="protein sequence ID" value="KAJ3431309.1"/>
    <property type="molecule type" value="Genomic_DNA"/>
</dbReference>
<organism evidence="10 11">
    <name type="scientific">Anaeramoeba flamelloides</name>
    <dbReference type="NCBI Taxonomy" id="1746091"/>
    <lineage>
        <taxon>Eukaryota</taxon>
        <taxon>Metamonada</taxon>
        <taxon>Anaeramoebidae</taxon>
        <taxon>Anaeramoeba</taxon>
    </lineage>
</organism>
<evidence type="ECO:0000256" key="4">
    <source>
        <dbReference type="ARBA" id="ARBA00022692"/>
    </source>
</evidence>
<dbReference type="InterPro" id="IPR045242">
    <property type="entry name" value="Syntaxin"/>
</dbReference>
<dbReference type="AlphaFoldDB" id="A0AAV7YP93"/>
<keyword evidence="5 8" id="KW-1133">Transmembrane helix</keyword>
<sequence>MTTLSHYNNRTSEFFRIAQNIQENRSNLQTQEPVEKTKILNKNYDKFFQQASVIENCLQKSRNYLQELSRLSQESNLLQNHTSQIHFLSKEIKANIQTISQNLINLKKLSTKTSIESNQSFKHRILVFESLKNELTKLTKSFQVALEKETEILGKQEQRKSQYMSPNRSFMNFANPQNTLSYSTDQSQTPFEVEIIDPDENNYQNQNWNNHQNQRSTFRNRSYNEARVNVVEEIESTISEIGTVFEKMSSIVESHDHHINWIDQNMDETLYNINQGENELRKYFKSITSNRGLIIKIFAILIIFIIIFVLIM</sequence>
<dbReference type="GO" id="GO:0005484">
    <property type="term" value="F:SNAP receptor activity"/>
    <property type="evidence" value="ECO:0007669"/>
    <property type="project" value="TreeGrafter"/>
</dbReference>
<dbReference type="PANTHER" id="PTHR19957:SF3">
    <property type="entry name" value="SYNTAXIN-5"/>
    <property type="match status" value="1"/>
</dbReference>
<evidence type="ECO:0000313" key="10">
    <source>
        <dbReference type="EMBL" id="KAJ3431309.1"/>
    </source>
</evidence>
<keyword evidence="4 8" id="KW-0812">Transmembrane</keyword>
<reference evidence="10" key="1">
    <citation type="submission" date="2022-08" db="EMBL/GenBank/DDBJ databases">
        <title>Novel sulphate-reducing endosymbionts in the free-living metamonad Anaeramoeba.</title>
        <authorList>
            <person name="Jerlstrom-Hultqvist J."/>
            <person name="Cepicka I."/>
            <person name="Gallot-Lavallee L."/>
            <person name="Salas-Leiva D."/>
            <person name="Curtis B.A."/>
            <person name="Zahonova K."/>
            <person name="Pipaliya S."/>
            <person name="Dacks J."/>
            <person name="Roger A.J."/>
        </authorList>
    </citation>
    <scope>NUCLEOTIDE SEQUENCE</scope>
    <source>
        <strain evidence="10">Busselton2</strain>
    </source>
</reference>
<dbReference type="PANTHER" id="PTHR19957">
    <property type="entry name" value="SYNTAXIN"/>
    <property type="match status" value="1"/>
</dbReference>
<dbReference type="GO" id="GO:0000149">
    <property type="term" value="F:SNARE binding"/>
    <property type="evidence" value="ECO:0007669"/>
    <property type="project" value="TreeGrafter"/>
</dbReference>
<dbReference type="Pfam" id="PF05739">
    <property type="entry name" value="SNARE"/>
    <property type="match status" value="1"/>
</dbReference>
<comment type="subcellular location">
    <subcellularLocation>
        <location evidence="1">Membrane</location>
        <topology evidence="1">Single-pass type IV membrane protein</topology>
    </subcellularLocation>
</comment>
<dbReference type="GO" id="GO:0000139">
    <property type="term" value="C:Golgi membrane"/>
    <property type="evidence" value="ECO:0007669"/>
    <property type="project" value="TreeGrafter"/>
</dbReference>
<keyword evidence="3" id="KW-0813">Transport</keyword>
<evidence type="ECO:0000259" key="9">
    <source>
        <dbReference type="PROSITE" id="PS50192"/>
    </source>
</evidence>
<dbReference type="GO" id="GO:0006888">
    <property type="term" value="P:endoplasmic reticulum to Golgi vesicle-mediated transport"/>
    <property type="evidence" value="ECO:0007669"/>
    <property type="project" value="TreeGrafter"/>
</dbReference>
<dbReference type="GO" id="GO:0031201">
    <property type="term" value="C:SNARE complex"/>
    <property type="evidence" value="ECO:0007669"/>
    <property type="project" value="TreeGrafter"/>
</dbReference>
<dbReference type="Gene3D" id="1.20.58.70">
    <property type="match status" value="1"/>
</dbReference>
<proteinExistence type="inferred from homology"/>
<comment type="similarity">
    <text evidence="2">Belongs to the syntaxin family.</text>
</comment>
<comment type="caution">
    <text evidence="10">The sequence shown here is derived from an EMBL/GenBank/DDBJ whole genome shotgun (WGS) entry which is preliminary data.</text>
</comment>
<keyword evidence="7 8" id="KW-0472">Membrane</keyword>
<accession>A0AAV7YP93</accession>
<evidence type="ECO:0000256" key="7">
    <source>
        <dbReference type="ARBA" id="ARBA00023136"/>
    </source>
</evidence>
<dbReference type="SUPFAM" id="SSF47661">
    <property type="entry name" value="t-snare proteins"/>
    <property type="match status" value="1"/>
</dbReference>
<dbReference type="GO" id="GO:0006886">
    <property type="term" value="P:intracellular protein transport"/>
    <property type="evidence" value="ECO:0007669"/>
    <property type="project" value="TreeGrafter"/>
</dbReference>
<evidence type="ECO:0000256" key="2">
    <source>
        <dbReference type="ARBA" id="ARBA00009063"/>
    </source>
</evidence>
<evidence type="ECO:0000256" key="6">
    <source>
        <dbReference type="ARBA" id="ARBA00023054"/>
    </source>
</evidence>
<keyword evidence="6" id="KW-0175">Coiled coil</keyword>
<feature type="transmembrane region" description="Helical" evidence="8">
    <location>
        <begin position="293"/>
        <end position="311"/>
    </location>
</feature>
<evidence type="ECO:0000256" key="3">
    <source>
        <dbReference type="ARBA" id="ARBA00022448"/>
    </source>
</evidence>
<feature type="domain" description="T-SNARE coiled-coil homology" evidence="9">
    <location>
        <begin position="221"/>
        <end position="283"/>
    </location>
</feature>